<dbReference type="PROSITE" id="PS51194">
    <property type="entry name" value="HELICASE_CTER"/>
    <property type="match status" value="1"/>
</dbReference>
<dbReference type="PROSITE" id="PS50966">
    <property type="entry name" value="ZF_SWIM"/>
    <property type="match status" value="1"/>
</dbReference>
<evidence type="ECO:0000256" key="1">
    <source>
        <dbReference type="ARBA" id="ARBA00022801"/>
    </source>
</evidence>
<reference evidence="6" key="2">
    <citation type="submission" date="2021-04" db="EMBL/GenBank/DDBJ databases">
        <authorList>
            <person name="Gilroy R."/>
        </authorList>
    </citation>
    <scope>NUCLEOTIDE SEQUENCE</scope>
    <source>
        <strain evidence="6">ChiBcec2-3848</strain>
    </source>
</reference>
<keyword evidence="6" id="KW-0067">ATP-binding</keyword>
<dbReference type="InterPro" id="IPR049730">
    <property type="entry name" value="SNF2/RAD54-like_C"/>
</dbReference>
<name>A0A9D2TC84_9FIRM</name>
<dbReference type="CDD" id="cd18012">
    <property type="entry name" value="DEXQc_arch_SWI2_SNF2"/>
    <property type="match status" value="1"/>
</dbReference>
<proteinExistence type="predicted"/>
<dbReference type="GO" id="GO:0016787">
    <property type="term" value="F:hydrolase activity"/>
    <property type="evidence" value="ECO:0007669"/>
    <property type="project" value="UniProtKB-KW"/>
</dbReference>
<dbReference type="InterPro" id="IPR027417">
    <property type="entry name" value="P-loop_NTPase"/>
</dbReference>
<gene>
    <name evidence="6" type="ORF">H9753_09035</name>
</gene>
<dbReference type="GO" id="GO:0004386">
    <property type="term" value="F:helicase activity"/>
    <property type="evidence" value="ECO:0007669"/>
    <property type="project" value="UniProtKB-KW"/>
</dbReference>
<dbReference type="PROSITE" id="PS51192">
    <property type="entry name" value="HELICASE_ATP_BIND_1"/>
    <property type="match status" value="1"/>
</dbReference>
<keyword evidence="1" id="KW-0378">Hydrolase</keyword>
<dbReference type="InterPro" id="IPR013663">
    <property type="entry name" value="Helicase_SWF/SNF/SWI_bac"/>
</dbReference>
<dbReference type="Pfam" id="PF00271">
    <property type="entry name" value="Helicase_C"/>
    <property type="match status" value="1"/>
</dbReference>
<comment type="caution">
    <text evidence="6">The sequence shown here is derived from an EMBL/GenBank/DDBJ whole genome shotgun (WGS) entry which is preliminary data.</text>
</comment>
<evidence type="ECO:0000259" key="4">
    <source>
        <dbReference type="PROSITE" id="PS51192"/>
    </source>
</evidence>
<dbReference type="SUPFAM" id="SSF52540">
    <property type="entry name" value="P-loop containing nucleoside triphosphate hydrolases"/>
    <property type="match status" value="2"/>
</dbReference>
<keyword evidence="6" id="KW-0347">Helicase</keyword>
<dbReference type="AlphaFoldDB" id="A0A9D2TC84"/>
<reference evidence="6" key="1">
    <citation type="journal article" date="2021" name="PeerJ">
        <title>Extensive microbial diversity within the chicken gut microbiome revealed by metagenomics and culture.</title>
        <authorList>
            <person name="Gilroy R."/>
            <person name="Ravi A."/>
            <person name="Getino M."/>
            <person name="Pursley I."/>
            <person name="Horton D.L."/>
            <person name="Alikhan N.F."/>
            <person name="Baker D."/>
            <person name="Gharbi K."/>
            <person name="Hall N."/>
            <person name="Watson M."/>
            <person name="Adriaenssens E.M."/>
            <person name="Foster-Nyarko E."/>
            <person name="Jarju S."/>
            <person name="Secka A."/>
            <person name="Antonio M."/>
            <person name="Oren A."/>
            <person name="Chaudhuri R.R."/>
            <person name="La Ragione R."/>
            <person name="Hildebrand F."/>
            <person name="Pallen M.J."/>
        </authorList>
    </citation>
    <scope>NUCLEOTIDE SEQUENCE</scope>
    <source>
        <strain evidence="6">ChiBcec2-3848</strain>
    </source>
</reference>
<dbReference type="Pfam" id="PF08455">
    <property type="entry name" value="SNF2_assoc"/>
    <property type="match status" value="1"/>
</dbReference>
<dbReference type="PANTHER" id="PTHR10799">
    <property type="entry name" value="SNF2/RAD54 HELICASE FAMILY"/>
    <property type="match status" value="1"/>
</dbReference>
<evidence type="ECO:0000259" key="3">
    <source>
        <dbReference type="PROSITE" id="PS50966"/>
    </source>
</evidence>
<keyword evidence="2" id="KW-0863">Zinc-finger</keyword>
<accession>A0A9D2TC84</accession>
<evidence type="ECO:0000259" key="5">
    <source>
        <dbReference type="PROSITE" id="PS51194"/>
    </source>
</evidence>
<protein>
    <submittedName>
        <fullName evidence="6">DEAD/DEAH box helicase</fullName>
    </submittedName>
</protein>
<dbReference type="Pfam" id="PF04434">
    <property type="entry name" value="SWIM"/>
    <property type="match status" value="1"/>
</dbReference>
<dbReference type="InterPro" id="IPR038718">
    <property type="entry name" value="SNF2-like_sf"/>
</dbReference>
<dbReference type="CDD" id="cd18793">
    <property type="entry name" value="SF2_C_SNF"/>
    <property type="match status" value="1"/>
</dbReference>
<dbReference type="GO" id="GO:0005524">
    <property type="term" value="F:ATP binding"/>
    <property type="evidence" value="ECO:0007669"/>
    <property type="project" value="InterPro"/>
</dbReference>
<dbReference type="PROSITE" id="PS50096">
    <property type="entry name" value="IQ"/>
    <property type="match status" value="1"/>
</dbReference>
<sequence length="1107" mass="129013">MITKQQIKSLSNSRFYERGRQIYNSGWMVERFSVEKDGELDYIEALVTGSRNNTYNVNVTYNTAAEQIEDIDCDCPAYAEYSGICKHCVAVLLEYEDYCDRQIRISAYAKASGKKMSAMLTPERYTAGNKTKPAVRETDKEVKKILEQAKRMQIAHIQEQEIGGKVELEPHLTLIASEMRLTFKIGIRHKYVVKDLWELADNIANCRNYSYGKNLTFVHAKTAFSEASQSLVQYIMEWARENRKYYMRPVYYSSFGSGAYREVCKEIVMDSFELERFLEAFQGDTIEVKKNAKEETWQIIRQSGQVKFRVSGQDGGAELKLENGTVFVGNKYRIYLQNKKICLVPRKPDTMYDNFLEILENRMDRTLFVQKEDLPFFCKEILSEVKNQMDLVKRNFKEENYILPDVSFEIYLDMPQKQYITCRILAVYGEKKYNVAQEQEDREKRDWIREEEVRKQAELWFNAFDSKENLFVLAEDEEKLVQFFIEGLQKFHSLGEVFISDQLKKVKLRTVHSVTAGVSLSGNLLELKMSVDDLSPEEVAAVISAYHKKKRYYRLKDGDILDLADEKLQDLYELTSRLGLQEKELKREQIELPGCRALYVDEQLHAGKHVKIWENEEMKERILSMGEEREARWKVPEALERQLRDYQKAGVRWISRLKECGFGGILADDMGLGKTLQVIAFLAAQFTDKEEKFCRTLIVAPASLVYNWQSELERFAPEIPVRVLTGTAEQREEMIRQSGEREVLLTSYDLLKRDIRFYDGAAFSNEIIDEAQYIKNHSTQASKAVRRVKAEFHLALTGTPVENRLSELWSIFQYLMPGFFGNYPAFRKEFELPVLRQEEEAAQRLQKLIRPFLLRRRKKDVLKELPDKIEKDTYIRLETEQQQLYDAHVKRLRLFLEKQNEEEFKMSKIAVLAELTKLRQLCCCPGLLYEDYLPISAKERLCLELVQHAVESGHKVLIFSQFTTMLEQLCKRLEQMKVKYYLLTGSTSKEKRKEMVQAFQEDEIPVFCISLKAGGTGLNLTAADIVIHYDPWWNLAVQEQATDRTHRIGQKNVVSVYRLIAKDTIEENIIRLQNKKRELADSILKGEGMSRASFSREELLELIGGGE</sequence>
<dbReference type="InterPro" id="IPR000330">
    <property type="entry name" value="SNF2_N"/>
</dbReference>
<dbReference type="InterPro" id="IPR001650">
    <property type="entry name" value="Helicase_C-like"/>
</dbReference>
<dbReference type="Proteomes" id="UP000823886">
    <property type="component" value="Unassembled WGS sequence"/>
</dbReference>
<keyword evidence="6" id="KW-0547">Nucleotide-binding</keyword>
<dbReference type="Gene3D" id="3.40.50.300">
    <property type="entry name" value="P-loop containing nucleotide triphosphate hydrolases"/>
    <property type="match status" value="1"/>
</dbReference>
<keyword evidence="2" id="KW-0479">Metal-binding</keyword>
<evidence type="ECO:0000256" key="2">
    <source>
        <dbReference type="PROSITE-ProRule" id="PRU00325"/>
    </source>
</evidence>
<dbReference type="Pfam" id="PF00176">
    <property type="entry name" value="SNF2-rel_dom"/>
    <property type="match status" value="1"/>
</dbReference>
<dbReference type="SMART" id="SM00490">
    <property type="entry name" value="HELICc"/>
    <property type="match status" value="1"/>
</dbReference>
<dbReference type="InterPro" id="IPR014001">
    <property type="entry name" value="Helicase_ATP-bd"/>
</dbReference>
<organism evidence="6 7">
    <name type="scientific">Candidatus Blautia merdavium</name>
    <dbReference type="NCBI Taxonomy" id="2838494"/>
    <lineage>
        <taxon>Bacteria</taxon>
        <taxon>Bacillati</taxon>
        <taxon>Bacillota</taxon>
        <taxon>Clostridia</taxon>
        <taxon>Lachnospirales</taxon>
        <taxon>Lachnospiraceae</taxon>
        <taxon>Blautia</taxon>
    </lineage>
</organism>
<dbReference type="GO" id="GO:0008270">
    <property type="term" value="F:zinc ion binding"/>
    <property type="evidence" value="ECO:0007669"/>
    <property type="project" value="UniProtKB-KW"/>
</dbReference>
<dbReference type="InterPro" id="IPR007527">
    <property type="entry name" value="Znf_SWIM"/>
</dbReference>
<evidence type="ECO:0000313" key="7">
    <source>
        <dbReference type="Proteomes" id="UP000823886"/>
    </source>
</evidence>
<keyword evidence="2" id="KW-0862">Zinc</keyword>
<feature type="domain" description="SWIM-type" evidence="3">
    <location>
        <begin position="55"/>
        <end position="96"/>
    </location>
</feature>
<evidence type="ECO:0000313" key="6">
    <source>
        <dbReference type="EMBL" id="HJC63746.1"/>
    </source>
</evidence>
<dbReference type="SMART" id="SM00487">
    <property type="entry name" value="DEXDc"/>
    <property type="match status" value="1"/>
</dbReference>
<feature type="domain" description="Helicase C-terminal" evidence="5">
    <location>
        <begin position="944"/>
        <end position="1100"/>
    </location>
</feature>
<dbReference type="Gene3D" id="3.40.50.10810">
    <property type="entry name" value="Tandem AAA-ATPase domain"/>
    <property type="match status" value="1"/>
</dbReference>
<feature type="domain" description="Helicase ATP-binding" evidence="4">
    <location>
        <begin position="655"/>
        <end position="818"/>
    </location>
</feature>
<dbReference type="EMBL" id="DWVZ01000121">
    <property type="protein sequence ID" value="HJC63746.1"/>
    <property type="molecule type" value="Genomic_DNA"/>
</dbReference>